<comment type="caution">
    <text evidence="2">The sequence shown here is derived from an EMBL/GenBank/DDBJ whole genome shotgun (WGS) entry which is preliminary data.</text>
</comment>
<evidence type="ECO:0000313" key="3">
    <source>
        <dbReference type="Proteomes" id="UP001469365"/>
    </source>
</evidence>
<accession>A0ABU9DEM7</accession>
<evidence type="ECO:0000256" key="1">
    <source>
        <dbReference type="SAM" id="SignalP"/>
    </source>
</evidence>
<proteinExistence type="predicted"/>
<keyword evidence="3" id="KW-1185">Reference proteome</keyword>
<organism evidence="2 3">
    <name type="scientific">Paenibacillus filicis</name>
    <dbReference type="NCBI Taxonomy" id="669464"/>
    <lineage>
        <taxon>Bacteria</taxon>
        <taxon>Bacillati</taxon>
        <taxon>Bacillota</taxon>
        <taxon>Bacilli</taxon>
        <taxon>Bacillales</taxon>
        <taxon>Paenibacillaceae</taxon>
        <taxon>Paenibacillus</taxon>
    </lineage>
</organism>
<dbReference type="InterPro" id="IPR019076">
    <property type="entry name" value="Spore_lipoprot_YhcN/YlaJ-like"/>
</dbReference>
<gene>
    <name evidence="2" type="ORF">WMW72_05100</name>
</gene>
<dbReference type="InterPro" id="IPR014247">
    <property type="entry name" value="Spore_lipoprot_YhcN/YlaJ"/>
</dbReference>
<keyword evidence="2" id="KW-0449">Lipoprotein</keyword>
<sequence>MAKNIIGVAVLASMLALTASGCTAARYNQQDTHNYRSLQHGADPIASPQQPGIKGGMYANRTHASNLHNNTKLEAAQDIASRLTSVEPVKSANVLLTDHNAYVAVSTRNGEDVEGNNEVKARIAQTVKSMHPGIEHVYVSASPDFVSRVNGYMQDLQAGKPVSGLLQEFNTMVQRLFPTDAAPAQAPAGTAAP</sequence>
<dbReference type="NCBIfam" id="TIGR02898">
    <property type="entry name" value="spore_YhcN_YlaJ"/>
    <property type="match status" value="1"/>
</dbReference>
<protein>
    <submittedName>
        <fullName evidence="2">YhcN/YlaJ family sporulation lipoprotein</fullName>
    </submittedName>
</protein>
<reference evidence="2 3" key="1">
    <citation type="submission" date="2024-04" db="EMBL/GenBank/DDBJ databases">
        <title>draft genome sequnece of Paenibacillus filicis.</title>
        <authorList>
            <person name="Kim D.-U."/>
        </authorList>
    </citation>
    <scope>NUCLEOTIDE SEQUENCE [LARGE SCALE GENOMIC DNA]</scope>
    <source>
        <strain evidence="2 3">KACC14197</strain>
    </source>
</reference>
<dbReference type="EMBL" id="JBBPCC010000002">
    <property type="protein sequence ID" value="MEK8127286.1"/>
    <property type="molecule type" value="Genomic_DNA"/>
</dbReference>
<feature type="signal peptide" evidence="1">
    <location>
        <begin position="1"/>
        <end position="24"/>
    </location>
</feature>
<feature type="chain" id="PRO_5046906802" evidence="1">
    <location>
        <begin position="25"/>
        <end position="193"/>
    </location>
</feature>
<dbReference type="Pfam" id="PF09580">
    <property type="entry name" value="Spore_YhcN_YlaJ"/>
    <property type="match status" value="1"/>
</dbReference>
<dbReference type="PROSITE" id="PS51257">
    <property type="entry name" value="PROKAR_LIPOPROTEIN"/>
    <property type="match status" value="1"/>
</dbReference>
<dbReference type="Proteomes" id="UP001469365">
    <property type="component" value="Unassembled WGS sequence"/>
</dbReference>
<evidence type="ECO:0000313" key="2">
    <source>
        <dbReference type="EMBL" id="MEK8127286.1"/>
    </source>
</evidence>
<keyword evidence="1" id="KW-0732">Signal</keyword>
<name>A0ABU9DEM7_9BACL</name>
<dbReference type="RefSeq" id="WP_341414340.1">
    <property type="nucleotide sequence ID" value="NZ_JBBPCC010000002.1"/>
</dbReference>